<dbReference type="EMBL" id="CANHGI010000001">
    <property type="protein sequence ID" value="CAI5438118.1"/>
    <property type="molecule type" value="Genomic_DNA"/>
</dbReference>
<dbReference type="InterPro" id="IPR008974">
    <property type="entry name" value="TRAF-like"/>
</dbReference>
<dbReference type="CDD" id="cd00121">
    <property type="entry name" value="MATH"/>
    <property type="match status" value="1"/>
</dbReference>
<evidence type="ECO:0000259" key="1">
    <source>
        <dbReference type="PROSITE" id="PS50097"/>
    </source>
</evidence>
<proteinExistence type="predicted"/>
<evidence type="ECO:0000259" key="2">
    <source>
        <dbReference type="PROSITE" id="PS50144"/>
    </source>
</evidence>
<evidence type="ECO:0000313" key="3">
    <source>
        <dbReference type="EMBL" id="CAI5438118.1"/>
    </source>
</evidence>
<evidence type="ECO:0008006" key="5">
    <source>
        <dbReference type="Google" id="ProtNLM"/>
    </source>
</evidence>
<dbReference type="Pfam" id="PF00651">
    <property type="entry name" value="BTB"/>
    <property type="match status" value="1"/>
</dbReference>
<dbReference type="AlphaFoldDB" id="A0A9P1I4D6"/>
<dbReference type="PANTHER" id="PTHR47022:SF1">
    <property type="entry name" value="BTB AND MATH DOMAIN-CONTAINING PROTEIN 36-RELATED"/>
    <property type="match status" value="1"/>
</dbReference>
<dbReference type="PANTHER" id="PTHR47022">
    <property type="entry name" value="BTB AND MATH DOMAIN-CONTAINING PROTEIN 36-RELATED"/>
    <property type="match status" value="1"/>
</dbReference>
<comment type="caution">
    <text evidence="3">The sequence shown here is derived from an EMBL/GenBank/DDBJ whole genome shotgun (WGS) entry which is preliminary data.</text>
</comment>
<dbReference type="SMART" id="SM00225">
    <property type="entry name" value="BTB"/>
    <property type="match status" value="1"/>
</dbReference>
<dbReference type="SMART" id="SM00061">
    <property type="entry name" value="MATH"/>
    <property type="match status" value="1"/>
</dbReference>
<dbReference type="PROSITE" id="PS50144">
    <property type="entry name" value="MATH"/>
    <property type="match status" value="1"/>
</dbReference>
<protein>
    <recommendedName>
        <fullName evidence="5">BTB domain-containing protein</fullName>
    </recommendedName>
</protein>
<dbReference type="SUPFAM" id="SSF49599">
    <property type="entry name" value="TRAF domain-like"/>
    <property type="match status" value="1"/>
</dbReference>
<dbReference type="InterPro" id="IPR002083">
    <property type="entry name" value="MATH/TRAF_dom"/>
</dbReference>
<dbReference type="Gene3D" id="2.60.210.10">
    <property type="entry name" value="Apoptosis, Tumor Necrosis Factor Receptor Associated Protein 2, Chain A"/>
    <property type="match status" value="1"/>
</dbReference>
<dbReference type="PROSITE" id="PS50097">
    <property type="entry name" value="BTB"/>
    <property type="match status" value="1"/>
</dbReference>
<accession>A0A9P1I4D6</accession>
<dbReference type="CDD" id="cd18186">
    <property type="entry name" value="BTB_POZ_ZBTB_KLHL-like"/>
    <property type="match status" value="1"/>
</dbReference>
<evidence type="ECO:0000313" key="4">
    <source>
        <dbReference type="Proteomes" id="UP001152747"/>
    </source>
</evidence>
<dbReference type="InterPro" id="IPR000210">
    <property type="entry name" value="BTB/POZ_dom"/>
</dbReference>
<dbReference type="SUPFAM" id="SSF54695">
    <property type="entry name" value="POZ domain"/>
    <property type="match status" value="1"/>
</dbReference>
<dbReference type="Pfam" id="PF22486">
    <property type="entry name" value="MATH_2"/>
    <property type="match status" value="1"/>
</dbReference>
<feature type="domain" description="BTB" evidence="1">
    <location>
        <begin position="157"/>
        <end position="222"/>
    </location>
</feature>
<sequence>METPSKRPKLENELSMNPVMKFGNSFRWKFEDIMTLGEEPRFSDSYFIDRYEWKLGVKVERHYLSVFLKYENDDKKWLCELDGEFRLLKQDGGGYENKSKFKTPVILTETERCRGIPSFKGWNEVIEYDYVQDNSLIIEAEFNFKIYHFSKQIPNFTDICIEVGDAEFYVSKGFLCSSSSYFYDLLIANDTKETRFKIDDVTPDEFCVFLASLYPITIDLTDENQSILFAIAEKFGVRSIHLKFEQYMITSNRFKLIEKVILAENQGYEYLMNHCLNSFRSAREIKVFSQSYEYKDLNDSTKLRLLGTLLKLC</sequence>
<organism evidence="3 4">
    <name type="scientific">Caenorhabditis angaria</name>
    <dbReference type="NCBI Taxonomy" id="860376"/>
    <lineage>
        <taxon>Eukaryota</taxon>
        <taxon>Metazoa</taxon>
        <taxon>Ecdysozoa</taxon>
        <taxon>Nematoda</taxon>
        <taxon>Chromadorea</taxon>
        <taxon>Rhabditida</taxon>
        <taxon>Rhabditina</taxon>
        <taxon>Rhabditomorpha</taxon>
        <taxon>Rhabditoidea</taxon>
        <taxon>Rhabditidae</taxon>
        <taxon>Peloderinae</taxon>
        <taxon>Caenorhabditis</taxon>
    </lineage>
</organism>
<reference evidence="3" key="1">
    <citation type="submission" date="2022-11" db="EMBL/GenBank/DDBJ databases">
        <authorList>
            <person name="Kikuchi T."/>
        </authorList>
    </citation>
    <scope>NUCLEOTIDE SEQUENCE</scope>
    <source>
        <strain evidence="3">PS1010</strain>
    </source>
</reference>
<dbReference type="Proteomes" id="UP001152747">
    <property type="component" value="Unassembled WGS sequence"/>
</dbReference>
<dbReference type="Gene3D" id="3.30.710.10">
    <property type="entry name" value="Potassium Channel Kv1.1, Chain A"/>
    <property type="match status" value="1"/>
</dbReference>
<keyword evidence="4" id="KW-1185">Reference proteome</keyword>
<dbReference type="OrthoDB" id="6425912at2759"/>
<gene>
    <name evidence="3" type="ORF">CAMP_LOCUS755</name>
</gene>
<feature type="domain" description="MATH" evidence="2">
    <location>
        <begin position="23"/>
        <end position="142"/>
    </location>
</feature>
<dbReference type="InterPro" id="IPR011333">
    <property type="entry name" value="SKP1/BTB/POZ_sf"/>
</dbReference>
<name>A0A9P1I4D6_9PELO</name>